<dbReference type="Ensembl" id="ENSMSIT00000000820.1">
    <property type="protein sequence ID" value="ENSMSIP00000000620.1"/>
    <property type="gene ID" value="ENSMSIG00000000658.1"/>
</dbReference>
<proteinExistence type="predicted"/>
<keyword evidence="3" id="KW-1185">Reference proteome</keyword>
<accession>A0A8C6G534</accession>
<name>A0A8C6G534_MUSSI</name>
<dbReference type="Proteomes" id="UP000694415">
    <property type="component" value="Unplaced"/>
</dbReference>
<keyword evidence="1" id="KW-0812">Transmembrane</keyword>
<reference evidence="2" key="1">
    <citation type="submission" date="2025-08" db="UniProtKB">
        <authorList>
            <consortium name="Ensembl"/>
        </authorList>
    </citation>
    <scope>IDENTIFICATION</scope>
</reference>
<feature type="transmembrane region" description="Helical" evidence="1">
    <location>
        <begin position="26"/>
        <end position="45"/>
    </location>
</feature>
<dbReference type="AlphaFoldDB" id="A0A8C6G534"/>
<reference evidence="2" key="2">
    <citation type="submission" date="2025-09" db="UniProtKB">
        <authorList>
            <consortium name="Ensembl"/>
        </authorList>
    </citation>
    <scope>IDENTIFICATION</scope>
</reference>
<evidence type="ECO:0000256" key="1">
    <source>
        <dbReference type="SAM" id="Phobius"/>
    </source>
</evidence>
<evidence type="ECO:0000313" key="2">
    <source>
        <dbReference type="Ensembl" id="ENSMSIP00000000620.1"/>
    </source>
</evidence>
<protein>
    <submittedName>
        <fullName evidence="2">Uncharacterized protein</fullName>
    </submittedName>
</protein>
<keyword evidence="1" id="KW-1133">Transmembrane helix</keyword>
<keyword evidence="1" id="KW-0472">Membrane</keyword>
<organism evidence="2 3">
    <name type="scientific">Mus spicilegus</name>
    <name type="common">Mound-building mouse</name>
    <dbReference type="NCBI Taxonomy" id="10103"/>
    <lineage>
        <taxon>Eukaryota</taxon>
        <taxon>Metazoa</taxon>
        <taxon>Chordata</taxon>
        <taxon>Craniata</taxon>
        <taxon>Vertebrata</taxon>
        <taxon>Euteleostomi</taxon>
        <taxon>Mammalia</taxon>
        <taxon>Eutheria</taxon>
        <taxon>Euarchontoglires</taxon>
        <taxon>Glires</taxon>
        <taxon>Rodentia</taxon>
        <taxon>Myomorpha</taxon>
        <taxon>Muroidea</taxon>
        <taxon>Muridae</taxon>
        <taxon>Murinae</taxon>
        <taxon>Mus</taxon>
        <taxon>Mus</taxon>
    </lineage>
</organism>
<sequence>MDCFVILAPIFTVLLSFWVCLSFERDFILIICVAYFAFICSYFRLISLFIHSKFYCSNTHSI</sequence>
<evidence type="ECO:0000313" key="3">
    <source>
        <dbReference type="Proteomes" id="UP000694415"/>
    </source>
</evidence>